<dbReference type="GO" id="GO:0005987">
    <property type="term" value="P:sucrose catabolic process"/>
    <property type="evidence" value="ECO:0007669"/>
    <property type="project" value="TreeGrafter"/>
</dbReference>
<dbReference type="FunFam" id="2.60.120.560:FF:000003">
    <property type="entry name" value="Extracellular exo-inulinase inuE"/>
    <property type="match status" value="1"/>
</dbReference>
<dbReference type="AlphaFoldDB" id="A0A561DCX3"/>
<evidence type="ECO:0000256" key="3">
    <source>
        <dbReference type="ARBA" id="ARBA00022801"/>
    </source>
</evidence>
<dbReference type="InterPro" id="IPR018053">
    <property type="entry name" value="Glyco_hydro_32_AS"/>
</dbReference>
<dbReference type="SMART" id="SM00640">
    <property type="entry name" value="Glyco_32"/>
    <property type="match status" value="1"/>
</dbReference>
<evidence type="ECO:0000256" key="5">
    <source>
        <dbReference type="ARBA" id="ARBA00023295"/>
    </source>
</evidence>
<dbReference type="InterPro" id="IPR023296">
    <property type="entry name" value="Glyco_hydro_beta-prop_sf"/>
</dbReference>
<evidence type="ECO:0000313" key="10">
    <source>
        <dbReference type="Proteomes" id="UP000319671"/>
    </source>
</evidence>
<dbReference type="PROSITE" id="PS00609">
    <property type="entry name" value="GLYCOSYL_HYDROL_F32"/>
    <property type="match status" value="1"/>
</dbReference>
<dbReference type="EMBL" id="VIVN01000006">
    <property type="protein sequence ID" value="TWE01029.1"/>
    <property type="molecule type" value="Genomic_DNA"/>
</dbReference>
<evidence type="ECO:0000259" key="8">
    <source>
        <dbReference type="Pfam" id="PF08244"/>
    </source>
</evidence>
<keyword evidence="10" id="KW-1185">Reference proteome</keyword>
<keyword evidence="5 6" id="KW-0326">Glycosidase</keyword>
<evidence type="ECO:0000256" key="1">
    <source>
        <dbReference type="ARBA" id="ARBA00009902"/>
    </source>
</evidence>
<dbReference type="Gene3D" id="2.60.120.560">
    <property type="entry name" value="Exo-inulinase, domain 1"/>
    <property type="match status" value="1"/>
</dbReference>
<dbReference type="FunFam" id="2.115.10.20:FF:000003">
    <property type="entry name" value="Levanbiose-producing levanase"/>
    <property type="match status" value="1"/>
</dbReference>
<dbReference type="Proteomes" id="UP000319671">
    <property type="component" value="Unassembled WGS sequence"/>
</dbReference>
<dbReference type="SUPFAM" id="SSF49899">
    <property type="entry name" value="Concanavalin A-like lectins/glucanases"/>
    <property type="match status" value="1"/>
</dbReference>
<comment type="similarity">
    <text evidence="1 6">Belongs to the glycosyl hydrolase 32 family.</text>
</comment>
<name>A0A561DCX3_9BACI</name>
<feature type="domain" description="Glycosyl hydrolase family 32 N-terminal" evidence="7">
    <location>
        <begin position="24"/>
        <end position="340"/>
    </location>
</feature>
<protein>
    <submittedName>
        <fullName evidence="9">Levanase</fullName>
    </submittedName>
</protein>
<feature type="domain" description="Glycosyl hydrolase family 32 C-terminal" evidence="8">
    <location>
        <begin position="343"/>
        <end position="495"/>
    </location>
</feature>
<dbReference type="GO" id="GO:0004575">
    <property type="term" value="F:sucrose alpha-glucosidase activity"/>
    <property type="evidence" value="ECO:0007669"/>
    <property type="project" value="TreeGrafter"/>
</dbReference>
<accession>A0A561DCX3</accession>
<dbReference type="SUPFAM" id="SSF75005">
    <property type="entry name" value="Arabinanase/levansucrase/invertase"/>
    <property type="match status" value="1"/>
</dbReference>
<dbReference type="Pfam" id="PF08244">
    <property type="entry name" value="Glyco_hydro_32C"/>
    <property type="match status" value="1"/>
</dbReference>
<keyword evidence="2" id="KW-0732">Signal</keyword>
<evidence type="ECO:0000256" key="4">
    <source>
        <dbReference type="ARBA" id="ARBA00023277"/>
    </source>
</evidence>
<dbReference type="InterPro" id="IPR013148">
    <property type="entry name" value="Glyco_hydro_32_N"/>
</dbReference>
<dbReference type="PANTHER" id="PTHR42800:SF1">
    <property type="entry name" value="EXOINULINASE INUD (AFU_ORTHOLOGUE AFUA_5G00480)"/>
    <property type="match status" value="1"/>
</dbReference>
<evidence type="ECO:0000313" key="9">
    <source>
        <dbReference type="EMBL" id="TWE01029.1"/>
    </source>
</evidence>
<dbReference type="Pfam" id="PF00251">
    <property type="entry name" value="Glyco_hydro_32N"/>
    <property type="match status" value="1"/>
</dbReference>
<gene>
    <name evidence="9" type="ORF">FB550_10681</name>
</gene>
<dbReference type="InterPro" id="IPR001362">
    <property type="entry name" value="Glyco_hydro_32"/>
</dbReference>
<evidence type="ECO:0000256" key="2">
    <source>
        <dbReference type="ARBA" id="ARBA00022729"/>
    </source>
</evidence>
<dbReference type="CDD" id="cd18622">
    <property type="entry name" value="GH32_Inu-like"/>
    <property type="match status" value="1"/>
</dbReference>
<dbReference type="Gene3D" id="2.115.10.20">
    <property type="entry name" value="Glycosyl hydrolase domain, family 43"/>
    <property type="match status" value="1"/>
</dbReference>
<comment type="caution">
    <text evidence="9">The sequence shown here is derived from an EMBL/GenBank/DDBJ whole genome shotgun (WGS) entry which is preliminary data.</text>
</comment>
<keyword evidence="4" id="KW-0119">Carbohydrate metabolism</keyword>
<evidence type="ECO:0000256" key="6">
    <source>
        <dbReference type="RuleBase" id="RU362110"/>
    </source>
</evidence>
<dbReference type="RefSeq" id="WP_144565568.1">
    <property type="nucleotide sequence ID" value="NZ_VIVN01000006.1"/>
</dbReference>
<keyword evidence="3 6" id="KW-0378">Hydrolase</keyword>
<organism evidence="9 10">
    <name type="scientific">Neobacillus bataviensis</name>
    <dbReference type="NCBI Taxonomy" id="220685"/>
    <lineage>
        <taxon>Bacteria</taxon>
        <taxon>Bacillati</taxon>
        <taxon>Bacillota</taxon>
        <taxon>Bacilli</taxon>
        <taxon>Bacillales</taxon>
        <taxon>Bacillaceae</taxon>
        <taxon>Neobacillus</taxon>
    </lineage>
</organism>
<evidence type="ECO:0000259" key="7">
    <source>
        <dbReference type="Pfam" id="PF00251"/>
    </source>
</evidence>
<proteinExistence type="inferred from homology"/>
<dbReference type="GO" id="GO:0005737">
    <property type="term" value="C:cytoplasm"/>
    <property type="evidence" value="ECO:0007669"/>
    <property type="project" value="TreeGrafter"/>
</dbReference>
<dbReference type="InterPro" id="IPR013189">
    <property type="entry name" value="Glyco_hydro_32_C"/>
</dbReference>
<reference evidence="9 10" key="1">
    <citation type="submission" date="2019-06" db="EMBL/GenBank/DDBJ databases">
        <title>Sorghum-associated microbial communities from plants grown in Nebraska, USA.</title>
        <authorList>
            <person name="Schachtman D."/>
        </authorList>
    </citation>
    <scope>NUCLEOTIDE SEQUENCE [LARGE SCALE GENOMIC DNA]</scope>
    <source>
        <strain evidence="9 10">2482</strain>
    </source>
</reference>
<sequence>MKLEEYQTSSTDKYYTETYRPQFHFTPESNWMNDPNGMVYFEGEYHLFYQYHPYDTIWGPMHWGHAVSKDLIHWEHLPIALSPDENGAIFSGSAVVDWNDSTGFFNGGSGLVAIFTHADQYSNSERPRQRQSLAYSNDKGRTWNMYKGNPILSDISITDFRDPKVFWHENTKMWVMILAAGNHVRIYTSHDLKTWNFASEFGSDTGSQAGVWECPDLFELPVDGKNENKKWVMIVSIGNDAAYAEGSRTQYFIGDFDGSTFTNENSKETVHWLDFGRDNYAGVTWSDVPAEDGRRLFIGWMSNWKYANETPTKVWRSAMTLPRELNLVTTIDGVRISQTPITELETLRKENTKFENILINENVANVLSNIKGKAFELRAEFELETASVFGFKVRMSNDEKTIIGYNVTEKKLFIDRQNSGETSFNPFFACKHEAILEPKNNRIKMQIFVDWSSVEVFANNGELVMTDLIFPDCNSQGLELFAVDGNVHLTSLDFYDLKSCWCKK</sequence>
<dbReference type="PANTHER" id="PTHR42800">
    <property type="entry name" value="EXOINULINASE INUD (AFU_ORTHOLOGUE AFUA_5G00480)"/>
    <property type="match status" value="1"/>
</dbReference>
<dbReference type="InterPro" id="IPR013320">
    <property type="entry name" value="ConA-like_dom_sf"/>
</dbReference>